<evidence type="ECO:0000256" key="4">
    <source>
        <dbReference type="ARBA" id="ARBA00022801"/>
    </source>
</evidence>
<comment type="caution">
    <text evidence="8">The sequence shown here is derived from an EMBL/GenBank/DDBJ whole genome shotgun (WGS) entry which is preliminary data.</text>
</comment>
<evidence type="ECO:0000256" key="5">
    <source>
        <dbReference type="HAMAP-Rule" id="MF_03174"/>
    </source>
</evidence>
<dbReference type="NCBIfam" id="TIGR00500">
    <property type="entry name" value="met_pdase_I"/>
    <property type="match status" value="1"/>
</dbReference>
<feature type="binding site" evidence="5">
    <location>
        <position position="218"/>
    </location>
    <ligand>
        <name>a divalent metal cation</name>
        <dbReference type="ChEBI" id="CHEBI:60240"/>
        <label>2</label>
        <note>catalytic</note>
    </ligand>
</feature>
<dbReference type="SUPFAM" id="SSF55920">
    <property type="entry name" value="Creatinase/aminopeptidase"/>
    <property type="match status" value="1"/>
</dbReference>
<feature type="binding site" evidence="5">
    <location>
        <position position="92"/>
    </location>
    <ligand>
        <name>a divalent metal cation</name>
        <dbReference type="ChEBI" id="CHEBI:60240"/>
        <label>2</label>
        <note>catalytic</note>
    </ligand>
</feature>
<reference evidence="8" key="1">
    <citation type="submission" date="2020-08" db="EMBL/GenBank/DDBJ databases">
        <title>Multicomponent nature underlies the extraordinary mechanical properties of spider dragline silk.</title>
        <authorList>
            <person name="Kono N."/>
            <person name="Nakamura H."/>
            <person name="Mori M."/>
            <person name="Yoshida Y."/>
            <person name="Ohtoshi R."/>
            <person name="Malay A.D."/>
            <person name="Moran D.A.P."/>
            <person name="Tomita M."/>
            <person name="Numata K."/>
            <person name="Arakawa K."/>
        </authorList>
    </citation>
    <scope>NUCLEOTIDE SEQUENCE</scope>
</reference>
<dbReference type="PROSITE" id="PS00680">
    <property type="entry name" value="MAP_1"/>
    <property type="match status" value="1"/>
</dbReference>
<dbReference type="EC" id="3.4.11.18" evidence="6"/>
<sequence length="241" mass="26197">MNIYQKTVTSPENFEVILKIGVTTDELDAVAHSACISFGAYPSPLNYSGFPKSICTSVNNIACHGIPDSRKLKNGDIISVDVSVFYKGFHGDCAATYLVGNVDDKAKRLVEVAALCLQKAIDICRHEQPFCAIGKIISNIAQSHGFSVIPAFCGHGIGSIFHGPPSILHFDNNEKGQMLKGMIFTIEPVICEGNPDILILEDGWTATTEDYSRSAQFEHTILITQNGAEILTVSDVFKTQE</sequence>
<dbReference type="InterPro" id="IPR000994">
    <property type="entry name" value="Pept_M24"/>
</dbReference>
<protein>
    <recommendedName>
        <fullName evidence="6">Methionine aminopeptidase</fullName>
        <ecNumber evidence="6">3.4.11.18</ecNumber>
    </recommendedName>
</protein>
<gene>
    <name evidence="8" type="primary">METAP1D</name>
    <name evidence="8" type="ORF">NPIL_691551</name>
</gene>
<feature type="binding site" evidence="5">
    <location>
        <position position="155"/>
    </location>
    <ligand>
        <name>a divalent metal cation</name>
        <dbReference type="ChEBI" id="CHEBI:60240"/>
        <label>2</label>
        <note>catalytic</note>
    </ligand>
</feature>
<dbReference type="HAMAP" id="MF_01974">
    <property type="entry name" value="MetAP_1"/>
    <property type="match status" value="1"/>
</dbReference>
<dbReference type="InterPro" id="IPR036005">
    <property type="entry name" value="Creatinase/aminopeptidase-like"/>
</dbReference>
<keyword evidence="1 5" id="KW-0031">Aminopeptidase</keyword>
<dbReference type="AlphaFoldDB" id="A0A8X6NVS2"/>
<feature type="binding site" evidence="5">
    <location>
        <position position="81"/>
    </location>
    <ligand>
        <name>a divalent metal cation</name>
        <dbReference type="ChEBI" id="CHEBI:60240"/>
        <label>1</label>
    </ligand>
</feature>
<dbReference type="Pfam" id="PF00557">
    <property type="entry name" value="Peptidase_M24"/>
    <property type="match status" value="1"/>
</dbReference>
<dbReference type="Gene3D" id="3.90.230.10">
    <property type="entry name" value="Creatinase/methionine aminopeptidase superfamily"/>
    <property type="match status" value="1"/>
</dbReference>
<comment type="catalytic activity">
    <reaction evidence="5 6">
        <text>Release of N-terminal amino acids, preferentially methionine, from peptides and arylamides.</text>
        <dbReference type="EC" id="3.4.11.18"/>
    </reaction>
</comment>
<keyword evidence="3 5" id="KW-0479">Metal-binding</keyword>
<dbReference type="GO" id="GO:0070006">
    <property type="term" value="F:metalloaminopeptidase activity"/>
    <property type="evidence" value="ECO:0007669"/>
    <property type="project" value="UniProtKB-UniRule"/>
</dbReference>
<feature type="domain" description="Peptidase M24" evidence="7">
    <location>
        <begin position="18"/>
        <end position="225"/>
    </location>
</feature>
<evidence type="ECO:0000313" key="9">
    <source>
        <dbReference type="Proteomes" id="UP000887013"/>
    </source>
</evidence>
<organism evidence="8 9">
    <name type="scientific">Nephila pilipes</name>
    <name type="common">Giant wood spider</name>
    <name type="synonym">Nephila maculata</name>
    <dbReference type="NCBI Taxonomy" id="299642"/>
    <lineage>
        <taxon>Eukaryota</taxon>
        <taxon>Metazoa</taxon>
        <taxon>Ecdysozoa</taxon>
        <taxon>Arthropoda</taxon>
        <taxon>Chelicerata</taxon>
        <taxon>Arachnida</taxon>
        <taxon>Araneae</taxon>
        <taxon>Araneomorphae</taxon>
        <taxon>Entelegynae</taxon>
        <taxon>Araneoidea</taxon>
        <taxon>Nephilidae</taxon>
        <taxon>Nephila</taxon>
    </lineage>
</organism>
<proteinExistence type="inferred from homology"/>
<dbReference type="InterPro" id="IPR001714">
    <property type="entry name" value="Pept_M24_MAP"/>
</dbReference>
<dbReference type="CDD" id="cd01086">
    <property type="entry name" value="MetAP1"/>
    <property type="match status" value="1"/>
</dbReference>
<evidence type="ECO:0000256" key="3">
    <source>
        <dbReference type="ARBA" id="ARBA00022723"/>
    </source>
</evidence>
<feature type="binding site" evidence="5">
    <location>
        <position position="162"/>
    </location>
    <ligand>
        <name>substrate</name>
    </ligand>
</feature>
<comment type="cofactor">
    <cofactor evidence="5">
        <name>Co(2+)</name>
        <dbReference type="ChEBI" id="CHEBI:48828"/>
    </cofactor>
    <cofactor evidence="5">
        <name>Zn(2+)</name>
        <dbReference type="ChEBI" id="CHEBI:29105"/>
    </cofactor>
    <cofactor evidence="5">
        <name>Mn(2+)</name>
        <dbReference type="ChEBI" id="CHEBI:29035"/>
    </cofactor>
    <cofactor evidence="5">
        <name>Fe(2+)</name>
        <dbReference type="ChEBI" id="CHEBI:29033"/>
    </cofactor>
    <text evidence="5">Binds 2 divalent metal cations per subunit. Has a high-affinity and a low affinity metal-binding site. The true nature of the physiological cofactor is under debate. The enzyme is active with cobalt, zinc, manganese or divalent iron ions. Most likely, methionine aminopeptidases function as mononuclear Fe(2+)-metalloproteases under physiological conditions, and the catalytically relevant metal-binding site has been assigned to the histidine-containing high-affinity site.</text>
</comment>
<dbReference type="InterPro" id="IPR002467">
    <property type="entry name" value="Pept_M24A_MAP1"/>
</dbReference>
<keyword evidence="4 5" id="KW-0378">Hydrolase</keyword>
<feature type="binding site" evidence="5">
    <location>
        <position position="64"/>
    </location>
    <ligand>
        <name>substrate</name>
    </ligand>
</feature>
<evidence type="ECO:0000259" key="7">
    <source>
        <dbReference type="Pfam" id="PF00557"/>
    </source>
</evidence>
<feature type="binding site" evidence="5">
    <location>
        <position position="218"/>
    </location>
    <ligand>
        <name>a divalent metal cation</name>
        <dbReference type="ChEBI" id="CHEBI:60240"/>
        <label>1</label>
    </ligand>
</feature>
<dbReference type="GO" id="GO:0046872">
    <property type="term" value="F:metal ion binding"/>
    <property type="evidence" value="ECO:0007669"/>
    <property type="project" value="UniProtKB-UniRule"/>
</dbReference>
<keyword evidence="9" id="KW-1185">Reference proteome</keyword>
<dbReference type="GO" id="GO:0006508">
    <property type="term" value="P:proteolysis"/>
    <property type="evidence" value="ECO:0007669"/>
    <property type="project" value="UniProtKB-KW"/>
</dbReference>
<comment type="function">
    <text evidence="6">Cotranslationally removes the N-terminal methionine from nascent proteins. The N-terminal methionine is often cleaved when the second residue in the primary sequence is small and uncharged (Met-Ala-, Cys, Gly, Pro, Ser, Thr, or Val).</text>
</comment>
<feature type="binding site" evidence="5">
    <location>
        <position position="92"/>
    </location>
    <ligand>
        <name>a divalent metal cation</name>
        <dbReference type="ChEBI" id="CHEBI:60240"/>
        <label>1</label>
    </ligand>
</feature>
<comment type="similarity">
    <text evidence="5">Belongs to the peptidase M24A family. Methionine aminopeptidase type 1 subfamily.</text>
</comment>
<keyword evidence="2 5" id="KW-0645">Protease</keyword>
<dbReference type="GO" id="GO:0004239">
    <property type="term" value="F:initiator methionyl aminopeptidase activity"/>
    <property type="evidence" value="ECO:0007669"/>
    <property type="project" value="UniProtKB-UniRule"/>
</dbReference>
<dbReference type="OrthoDB" id="6413295at2759"/>
<dbReference type="Proteomes" id="UP000887013">
    <property type="component" value="Unassembled WGS sequence"/>
</dbReference>
<evidence type="ECO:0000256" key="6">
    <source>
        <dbReference type="RuleBase" id="RU003653"/>
    </source>
</evidence>
<accession>A0A8X6NVS2</accession>
<dbReference type="PANTHER" id="PTHR43330:SF8">
    <property type="entry name" value="METHIONINE AMINOPEPTIDASE 1D, MITOCHONDRIAL"/>
    <property type="match status" value="1"/>
</dbReference>
<name>A0A8X6NVS2_NEPPI</name>
<dbReference type="EMBL" id="BMAW01109309">
    <property type="protein sequence ID" value="GFT37817.1"/>
    <property type="molecule type" value="Genomic_DNA"/>
</dbReference>
<evidence type="ECO:0000313" key="8">
    <source>
        <dbReference type="EMBL" id="GFT37817.1"/>
    </source>
</evidence>
<feature type="binding site" evidence="5">
    <location>
        <position position="187"/>
    </location>
    <ligand>
        <name>a divalent metal cation</name>
        <dbReference type="ChEBI" id="CHEBI:60240"/>
        <label>2</label>
        <note>catalytic</note>
    </ligand>
</feature>
<evidence type="ECO:0000256" key="2">
    <source>
        <dbReference type="ARBA" id="ARBA00022670"/>
    </source>
</evidence>
<evidence type="ECO:0000256" key="1">
    <source>
        <dbReference type="ARBA" id="ARBA00022438"/>
    </source>
</evidence>
<dbReference type="PRINTS" id="PR00599">
    <property type="entry name" value="MAPEPTIDASE"/>
</dbReference>
<dbReference type="PANTHER" id="PTHR43330">
    <property type="entry name" value="METHIONINE AMINOPEPTIDASE"/>
    <property type="match status" value="1"/>
</dbReference>